<protein>
    <submittedName>
        <fullName evidence="1">Uncharacterized protein</fullName>
    </submittedName>
</protein>
<dbReference type="InParanoid" id="A0A0C2SNB2"/>
<dbReference type="HOGENOM" id="CLU_470868_0_0_1"/>
<sequence>MTSFIRCVAEELDFILCLGHYCRSIDSIDGSISHVIDMDGEHVIGSQSLYPIGDQAIGEALPDNPLSCTVMVLFRAKQMYDITFSSNTIQEMFQGLVSISDRPAKKVKSMAMYIITILEYDEFISLDVLVLMIEFALTRLDIELWTEAVNVSLASTYPDLLCRKAVLLRSLQVFGFEKVRSRFERLLDFALFGNLYHFLRKIPSNLAIGDDADAINLWCNERLRLNLRSFGVDRHRYVPLLIHMAHKHGIHYLLEIRPSRGIEVPFLFADKFIRALQRKKRGILKANVQFDTVRATAILEGQGCKTSVLSSEHAIDILVDRWLSEAIGDLLTRLGQKTGCFDYHSDLIGEYFDLLSWHDAHEHLIAESLKFIKLCIIAGHVERCGTILDAIEGLDGHEPTKLELCIVPLVWDLGPLLQAKHTLSPPFAPFFRRVIECHVRCFLGTRTRNPQEMFLRQKINKRFLCACKTCTEVKEFLHQLYVPRRYFSGSKAALRHIECNTTVIYELVDIKLVDRPRIALQITKHEDIFEMQRWENRVEDLQDLLSDIGSERIVERVMGDRYADLKVAMEGKGEYRDSL</sequence>
<dbReference type="OrthoDB" id="124582at2759"/>
<proteinExistence type="predicted"/>
<keyword evidence="2" id="KW-1185">Reference proteome</keyword>
<evidence type="ECO:0000313" key="1">
    <source>
        <dbReference type="EMBL" id="KIL64720.1"/>
    </source>
</evidence>
<evidence type="ECO:0000313" key="2">
    <source>
        <dbReference type="Proteomes" id="UP000054549"/>
    </source>
</evidence>
<organism evidence="1 2">
    <name type="scientific">Amanita muscaria (strain Koide BX008)</name>
    <dbReference type="NCBI Taxonomy" id="946122"/>
    <lineage>
        <taxon>Eukaryota</taxon>
        <taxon>Fungi</taxon>
        <taxon>Dikarya</taxon>
        <taxon>Basidiomycota</taxon>
        <taxon>Agaricomycotina</taxon>
        <taxon>Agaricomycetes</taxon>
        <taxon>Agaricomycetidae</taxon>
        <taxon>Agaricales</taxon>
        <taxon>Pluteineae</taxon>
        <taxon>Amanitaceae</taxon>
        <taxon>Amanita</taxon>
    </lineage>
</organism>
<dbReference type="EMBL" id="KN818247">
    <property type="protein sequence ID" value="KIL64720.1"/>
    <property type="molecule type" value="Genomic_DNA"/>
</dbReference>
<name>A0A0C2SNB2_AMAMK</name>
<accession>A0A0C2SNB2</accession>
<gene>
    <name evidence="1" type="ORF">M378DRAFT_11281</name>
</gene>
<reference evidence="1 2" key="1">
    <citation type="submission" date="2014-04" db="EMBL/GenBank/DDBJ databases">
        <title>Evolutionary Origins and Diversification of the Mycorrhizal Mutualists.</title>
        <authorList>
            <consortium name="DOE Joint Genome Institute"/>
            <consortium name="Mycorrhizal Genomics Consortium"/>
            <person name="Kohler A."/>
            <person name="Kuo A."/>
            <person name="Nagy L.G."/>
            <person name="Floudas D."/>
            <person name="Copeland A."/>
            <person name="Barry K.W."/>
            <person name="Cichocki N."/>
            <person name="Veneault-Fourrey C."/>
            <person name="LaButti K."/>
            <person name="Lindquist E.A."/>
            <person name="Lipzen A."/>
            <person name="Lundell T."/>
            <person name="Morin E."/>
            <person name="Murat C."/>
            <person name="Riley R."/>
            <person name="Ohm R."/>
            <person name="Sun H."/>
            <person name="Tunlid A."/>
            <person name="Henrissat B."/>
            <person name="Grigoriev I.V."/>
            <person name="Hibbett D.S."/>
            <person name="Martin F."/>
        </authorList>
    </citation>
    <scope>NUCLEOTIDE SEQUENCE [LARGE SCALE GENOMIC DNA]</scope>
    <source>
        <strain evidence="1 2">Koide BX008</strain>
    </source>
</reference>
<dbReference type="AlphaFoldDB" id="A0A0C2SNB2"/>
<dbReference type="Proteomes" id="UP000054549">
    <property type="component" value="Unassembled WGS sequence"/>
</dbReference>